<keyword evidence="1" id="KW-1133">Transmembrane helix</keyword>
<sequence>MAKFFNKNAVLVVLHCPVAKKTERRIYTASSTNIALAASLGFLCIVLVCLVAGCYLWNRRMSSSIERNLEIQLDQRETERAYEQLHIQANEPTIRNVDDNYTVLSI</sequence>
<organism evidence="2 3">
    <name type="scientific">Mya arenaria</name>
    <name type="common">Soft-shell clam</name>
    <dbReference type="NCBI Taxonomy" id="6604"/>
    <lineage>
        <taxon>Eukaryota</taxon>
        <taxon>Metazoa</taxon>
        <taxon>Spiralia</taxon>
        <taxon>Lophotrochozoa</taxon>
        <taxon>Mollusca</taxon>
        <taxon>Bivalvia</taxon>
        <taxon>Autobranchia</taxon>
        <taxon>Heteroconchia</taxon>
        <taxon>Euheterodonta</taxon>
        <taxon>Imparidentia</taxon>
        <taxon>Neoheterodontei</taxon>
        <taxon>Myida</taxon>
        <taxon>Myoidea</taxon>
        <taxon>Myidae</taxon>
        <taxon>Mya</taxon>
    </lineage>
</organism>
<keyword evidence="1" id="KW-0812">Transmembrane</keyword>
<protein>
    <submittedName>
        <fullName evidence="2">Uncharacterized protein</fullName>
    </submittedName>
</protein>
<accession>A0ABY7F6D7</accession>
<dbReference type="Proteomes" id="UP001164746">
    <property type="component" value="Chromosome 10"/>
</dbReference>
<evidence type="ECO:0000313" key="3">
    <source>
        <dbReference type="Proteomes" id="UP001164746"/>
    </source>
</evidence>
<reference evidence="2" key="1">
    <citation type="submission" date="2022-11" db="EMBL/GenBank/DDBJ databases">
        <title>Centuries of genome instability and evolution in soft-shell clam transmissible cancer (bioRxiv).</title>
        <authorList>
            <person name="Hart S.F.M."/>
            <person name="Yonemitsu M.A."/>
            <person name="Giersch R.M."/>
            <person name="Beal B.F."/>
            <person name="Arriagada G."/>
            <person name="Davis B.W."/>
            <person name="Ostrander E.A."/>
            <person name="Goff S.P."/>
            <person name="Metzger M.J."/>
        </authorList>
    </citation>
    <scope>NUCLEOTIDE SEQUENCE</scope>
    <source>
        <strain evidence="2">MELC-2E11</strain>
        <tissue evidence="2">Siphon/mantle</tissue>
    </source>
</reference>
<gene>
    <name evidence="2" type="ORF">MAR_032359</name>
</gene>
<feature type="transmembrane region" description="Helical" evidence="1">
    <location>
        <begin position="34"/>
        <end position="57"/>
    </location>
</feature>
<dbReference type="EMBL" id="CP111021">
    <property type="protein sequence ID" value="WAR17765.1"/>
    <property type="molecule type" value="Genomic_DNA"/>
</dbReference>
<proteinExistence type="predicted"/>
<name>A0ABY7F6D7_MYAAR</name>
<keyword evidence="3" id="KW-1185">Reference proteome</keyword>
<evidence type="ECO:0000256" key="1">
    <source>
        <dbReference type="SAM" id="Phobius"/>
    </source>
</evidence>
<keyword evidence="1" id="KW-0472">Membrane</keyword>
<evidence type="ECO:0000313" key="2">
    <source>
        <dbReference type="EMBL" id="WAR17765.1"/>
    </source>
</evidence>